<evidence type="ECO:0000256" key="4">
    <source>
        <dbReference type="ARBA" id="ARBA00023136"/>
    </source>
</evidence>
<dbReference type="Gene3D" id="1.10.357.140">
    <property type="entry name" value="UbiA prenyltransferase"/>
    <property type="match status" value="1"/>
</dbReference>
<dbReference type="GO" id="GO:0016020">
    <property type="term" value="C:membrane"/>
    <property type="evidence" value="ECO:0007669"/>
    <property type="project" value="UniProtKB-SubCell"/>
</dbReference>
<keyword evidence="2 5" id="KW-0812">Transmembrane</keyword>
<dbReference type="InterPro" id="IPR000537">
    <property type="entry name" value="UbiA_prenyltransferase"/>
</dbReference>
<dbReference type="OrthoDB" id="434972at2759"/>
<gene>
    <name evidence="6" type="ORF">Hypma_000227</name>
</gene>
<name>A0A369JDM3_HYPMA</name>
<sequence>MSSMKLTVAWILREFYIFLGFSWRDLSATIVPASIFTVGAMRSSNLSFPLLVSSYTLLFSWLISYVYFFNISNQITGLEEDRVNKPDRPIPSGMVTMEGAKLRWILALAAFLGVAVYEPILFPETICWVITAGFLSLTSAGNHWLGKNCIALTIGT</sequence>
<comment type="caution">
    <text evidence="6">The sequence shown here is derived from an EMBL/GenBank/DDBJ whole genome shotgun (WGS) entry which is preliminary data.</text>
</comment>
<evidence type="ECO:0000256" key="2">
    <source>
        <dbReference type="ARBA" id="ARBA00022692"/>
    </source>
</evidence>
<organism evidence="6 7">
    <name type="scientific">Hypsizygus marmoreus</name>
    <name type="common">White beech mushroom</name>
    <name type="synonym">Agaricus marmoreus</name>
    <dbReference type="NCBI Taxonomy" id="39966"/>
    <lineage>
        <taxon>Eukaryota</taxon>
        <taxon>Fungi</taxon>
        <taxon>Dikarya</taxon>
        <taxon>Basidiomycota</taxon>
        <taxon>Agaricomycotina</taxon>
        <taxon>Agaricomycetes</taxon>
        <taxon>Agaricomycetidae</taxon>
        <taxon>Agaricales</taxon>
        <taxon>Tricholomatineae</taxon>
        <taxon>Lyophyllaceae</taxon>
        <taxon>Hypsizygus</taxon>
    </lineage>
</organism>
<dbReference type="STRING" id="39966.A0A369JDM3"/>
<dbReference type="Pfam" id="PF01040">
    <property type="entry name" value="UbiA"/>
    <property type="match status" value="1"/>
</dbReference>
<feature type="transmembrane region" description="Helical" evidence="5">
    <location>
        <begin position="46"/>
        <end position="68"/>
    </location>
</feature>
<dbReference type="InterPro" id="IPR044878">
    <property type="entry name" value="UbiA_sf"/>
</dbReference>
<evidence type="ECO:0000313" key="6">
    <source>
        <dbReference type="EMBL" id="RDB18515.1"/>
    </source>
</evidence>
<keyword evidence="3 5" id="KW-1133">Transmembrane helix</keyword>
<feature type="transmembrane region" description="Helical" evidence="5">
    <location>
        <begin position="104"/>
        <end position="122"/>
    </location>
</feature>
<dbReference type="AlphaFoldDB" id="A0A369JDM3"/>
<dbReference type="PANTHER" id="PTHR42723">
    <property type="entry name" value="CHLOROPHYLL SYNTHASE"/>
    <property type="match status" value="1"/>
</dbReference>
<dbReference type="InParanoid" id="A0A369JDM3"/>
<keyword evidence="7" id="KW-1185">Reference proteome</keyword>
<proteinExistence type="predicted"/>
<dbReference type="Proteomes" id="UP000076154">
    <property type="component" value="Unassembled WGS sequence"/>
</dbReference>
<dbReference type="GO" id="GO:0016765">
    <property type="term" value="F:transferase activity, transferring alkyl or aryl (other than methyl) groups"/>
    <property type="evidence" value="ECO:0007669"/>
    <property type="project" value="InterPro"/>
</dbReference>
<reference evidence="6" key="1">
    <citation type="submission" date="2018-04" db="EMBL/GenBank/DDBJ databases">
        <title>Whole genome sequencing of Hypsizygus marmoreus.</title>
        <authorList>
            <person name="Choi I.-G."/>
            <person name="Min B."/>
            <person name="Kim J.-G."/>
            <person name="Kim S."/>
            <person name="Oh Y.-L."/>
            <person name="Kong W.-S."/>
            <person name="Park H."/>
            <person name="Jeong J."/>
            <person name="Song E.-S."/>
        </authorList>
    </citation>
    <scope>NUCLEOTIDE SEQUENCE [LARGE SCALE GENOMIC DNA]</scope>
    <source>
        <strain evidence="6">51987-8</strain>
    </source>
</reference>
<dbReference type="PANTHER" id="PTHR42723:SF1">
    <property type="entry name" value="CHLOROPHYLL SYNTHASE, CHLOROPLASTIC"/>
    <property type="match status" value="1"/>
</dbReference>
<evidence type="ECO:0000256" key="1">
    <source>
        <dbReference type="ARBA" id="ARBA00004141"/>
    </source>
</evidence>
<keyword evidence="4 5" id="KW-0472">Membrane</keyword>
<dbReference type="InterPro" id="IPR050475">
    <property type="entry name" value="Prenyltransferase_related"/>
</dbReference>
<protein>
    <submittedName>
        <fullName evidence="6">Uncharacterized protein</fullName>
    </submittedName>
</protein>
<feature type="transmembrane region" description="Helical" evidence="5">
    <location>
        <begin position="128"/>
        <end position="145"/>
    </location>
</feature>
<accession>A0A369JDM3</accession>
<dbReference type="EMBL" id="LUEZ02000101">
    <property type="protein sequence ID" value="RDB18515.1"/>
    <property type="molecule type" value="Genomic_DNA"/>
</dbReference>
<evidence type="ECO:0000313" key="7">
    <source>
        <dbReference type="Proteomes" id="UP000076154"/>
    </source>
</evidence>
<evidence type="ECO:0000256" key="5">
    <source>
        <dbReference type="SAM" id="Phobius"/>
    </source>
</evidence>
<comment type="subcellular location">
    <subcellularLocation>
        <location evidence="1">Membrane</location>
        <topology evidence="1">Multi-pass membrane protein</topology>
    </subcellularLocation>
</comment>
<evidence type="ECO:0000256" key="3">
    <source>
        <dbReference type="ARBA" id="ARBA00022989"/>
    </source>
</evidence>